<evidence type="ECO:0000313" key="2">
    <source>
        <dbReference type="Proteomes" id="UP001065682"/>
    </source>
</evidence>
<dbReference type="AlphaFoldDB" id="A0A9E5DDD1"/>
<sequence length="89" mass="10318">MTLNDEKSMDRLSDSEAIDRVFNDLIWISKDADCFVAVDYLTHMAEVGSTETEAVENLKQAIREHISAVKSILEQMRDFDRAFREEYGR</sequence>
<keyword evidence="2" id="KW-1185">Reference proteome</keyword>
<dbReference type="Proteomes" id="UP001065682">
    <property type="component" value="Unassembled WGS sequence"/>
</dbReference>
<proteinExistence type="predicted"/>
<dbReference type="RefSeq" id="WP_261598566.1">
    <property type="nucleotide sequence ID" value="NZ_VHLL01000016.1"/>
</dbReference>
<name>A0A9E5DDD1_9EURY</name>
<comment type="caution">
    <text evidence="1">The sequence shown here is derived from an EMBL/GenBank/DDBJ whole genome shotgun (WGS) entry which is preliminary data.</text>
</comment>
<reference evidence="1" key="1">
    <citation type="submission" date="2019-06" db="EMBL/GenBank/DDBJ databases">
        <title>Methanoculleus strain from Tamsui River, Taipei, Taiwan.</title>
        <authorList>
            <person name="You Y.-T."/>
            <person name="Chen S.-C."/>
            <person name="Lai S.-J."/>
            <person name="Lee Y.-C."/>
            <person name="Lai M.-C."/>
        </authorList>
    </citation>
    <scope>NUCLEOTIDE SEQUENCE</scope>
    <source>
        <strain evidence="1">Afa-1</strain>
    </source>
</reference>
<organism evidence="1 2">
    <name type="scientific">Methanoculleus formosensis</name>
    <dbReference type="NCBI Taxonomy" id="2590886"/>
    <lineage>
        <taxon>Archaea</taxon>
        <taxon>Methanobacteriati</taxon>
        <taxon>Methanobacteriota</taxon>
        <taxon>Stenosarchaea group</taxon>
        <taxon>Methanomicrobia</taxon>
        <taxon>Methanomicrobiales</taxon>
        <taxon>Methanomicrobiaceae</taxon>
        <taxon>Methanoculleus</taxon>
    </lineage>
</organism>
<evidence type="ECO:0000313" key="1">
    <source>
        <dbReference type="EMBL" id="MCT8338412.1"/>
    </source>
</evidence>
<protein>
    <submittedName>
        <fullName evidence="1">Uncharacterized protein</fullName>
    </submittedName>
</protein>
<gene>
    <name evidence="1" type="ORF">FKB36_13220</name>
</gene>
<dbReference type="EMBL" id="VHLL01000016">
    <property type="protein sequence ID" value="MCT8338412.1"/>
    <property type="molecule type" value="Genomic_DNA"/>
</dbReference>
<accession>A0A9E5DDD1</accession>